<dbReference type="PROSITE" id="PS51272">
    <property type="entry name" value="SLH"/>
    <property type="match status" value="2"/>
</dbReference>
<gene>
    <name evidence="4" type="ORF">WMO64_10470</name>
</gene>
<dbReference type="Pfam" id="PF00395">
    <property type="entry name" value="SLH"/>
    <property type="match status" value="1"/>
</dbReference>
<evidence type="ECO:0000256" key="1">
    <source>
        <dbReference type="ARBA" id="ARBA00022737"/>
    </source>
</evidence>
<dbReference type="InterPro" id="IPR001119">
    <property type="entry name" value="SLH_dom"/>
</dbReference>
<accession>A0ABV1E995</accession>
<dbReference type="RefSeq" id="WP_349231938.1">
    <property type="nucleotide sequence ID" value="NZ_JBBMFK010000016.1"/>
</dbReference>
<evidence type="ECO:0000259" key="3">
    <source>
        <dbReference type="PROSITE" id="PS51272"/>
    </source>
</evidence>
<feature type="domain" description="SLH" evidence="3">
    <location>
        <begin position="26"/>
        <end position="92"/>
    </location>
</feature>
<feature type="domain" description="SLH" evidence="3">
    <location>
        <begin position="93"/>
        <end position="156"/>
    </location>
</feature>
<feature type="signal peptide" evidence="2">
    <location>
        <begin position="1"/>
        <end position="24"/>
    </location>
</feature>
<keyword evidence="1" id="KW-0677">Repeat</keyword>
<dbReference type="SUPFAM" id="SSF49373">
    <property type="entry name" value="Invasin/intimin cell-adhesion fragments"/>
    <property type="match status" value="1"/>
</dbReference>
<feature type="chain" id="PRO_5046513987" evidence="2">
    <location>
        <begin position="25"/>
        <end position="341"/>
    </location>
</feature>
<protein>
    <submittedName>
        <fullName evidence="4">S-layer homology domain-containing protein</fullName>
    </submittedName>
</protein>
<organism evidence="4 5">
    <name type="scientific">Pseudoflavonifractor intestinihominis</name>
    <dbReference type="NCBI Taxonomy" id="3133171"/>
    <lineage>
        <taxon>Bacteria</taxon>
        <taxon>Bacillati</taxon>
        <taxon>Bacillota</taxon>
        <taxon>Clostridia</taxon>
        <taxon>Eubacteriales</taxon>
        <taxon>Oscillospiraceae</taxon>
        <taxon>Pseudoflavonifractor</taxon>
    </lineage>
</organism>
<reference evidence="4 5" key="1">
    <citation type="submission" date="2024-03" db="EMBL/GenBank/DDBJ databases">
        <title>Human intestinal bacterial collection.</title>
        <authorList>
            <person name="Pauvert C."/>
            <person name="Hitch T.C.A."/>
            <person name="Clavel T."/>
        </authorList>
    </citation>
    <scope>NUCLEOTIDE SEQUENCE [LARGE SCALE GENOMIC DNA]</scope>
    <source>
        <strain evidence="4 5">CLA-AP-H29</strain>
    </source>
</reference>
<keyword evidence="5" id="KW-1185">Reference proteome</keyword>
<keyword evidence="2" id="KW-0732">Signal</keyword>
<evidence type="ECO:0000256" key="2">
    <source>
        <dbReference type="SAM" id="SignalP"/>
    </source>
</evidence>
<evidence type="ECO:0000313" key="4">
    <source>
        <dbReference type="EMBL" id="MEQ2443885.1"/>
    </source>
</evidence>
<dbReference type="InterPro" id="IPR008964">
    <property type="entry name" value="Invasin/intimin_cell_adhesion"/>
</dbReference>
<dbReference type="EMBL" id="JBBMFK010000016">
    <property type="protein sequence ID" value="MEQ2443885.1"/>
    <property type="molecule type" value="Genomic_DNA"/>
</dbReference>
<name>A0ABV1E995_9FIRM</name>
<evidence type="ECO:0000313" key="5">
    <source>
        <dbReference type="Proteomes" id="UP001464378"/>
    </source>
</evidence>
<dbReference type="Proteomes" id="UP001464378">
    <property type="component" value="Unassembled WGS sequence"/>
</dbReference>
<sequence>MKRRVISLLLTLVLAMGLAGPAWGADAAPEDLRLSVEQALTAAQKLHAMGLFQGVGDNADGTPNFDLDRTPTRVEGVVMLVRLLGEDQEGAGGGWESPFADVPAWAASYVGYAYGRGYTKGTSDTAFSPMDPLDAAQYLTLVLRAMGYEDGADFQWDSPWTLSNQLGITDYDPSSPDAFTRGTAAVWAWNAMSAQTSAGVRLADRLMAGGALTAEQAAAVGLAGGDALSVELVGPDLPANFTGYNSSGYLAYDITINSLSCRYTRAPDQTLEFTDCDFTINYLAPGAREILLRFTVTDQNGAVVKGNNYLLFRTQNGTPSWTYSTDVVLSRGGIYTVTLSN</sequence>
<proteinExistence type="predicted"/>
<comment type="caution">
    <text evidence="4">The sequence shown here is derived from an EMBL/GenBank/DDBJ whole genome shotgun (WGS) entry which is preliminary data.</text>
</comment>